<keyword evidence="3" id="KW-1185">Reference proteome</keyword>
<evidence type="ECO:0000313" key="2">
    <source>
        <dbReference type="EMBL" id="KYM80989.1"/>
    </source>
</evidence>
<reference evidence="2 3" key="1">
    <citation type="submission" date="2015-09" db="EMBL/GenBank/DDBJ databases">
        <title>Atta colombica WGS genome.</title>
        <authorList>
            <person name="Nygaard S."/>
            <person name="Hu H."/>
            <person name="Boomsma J."/>
            <person name="Zhang G."/>
        </authorList>
    </citation>
    <scope>NUCLEOTIDE SEQUENCE [LARGE SCALE GENOMIC DNA]</scope>
    <source>
        <strain evidence="2">Treedump-2</strain>
        <tissue evidence="2">Whole body</tissue>
    </source>
</reference>
<feature type="compositionally biased region" description="Basic and acidic residues" evidence="1">
    <location>
        <begin position="294"/>
        <end position="320"/>
    </location>
</feature>
<gene>
    <name evidence="2" type="ORF">ALC53_08553</name>
</gene>
<dbReference type="EMBL" id="KQ976543">
    <property type="protein sequence ID" value="KYM80989.1"/>
    <property type="molecule type" value="Genomic_DNA"/>
</dbReference>
<proteinExistence type="predicted"/>
<name>A0A151I2B5_9HYME</name>
<feature type="region of interest" description="Disordered" evidence="1">
    <location>
        <begin position="471"/>
        <end position="518"/>
    </location>
</feature>
<sequence length="625" mass="71638">MVQSANTVGTFFAVTLMVGSLDHLKARICTHLTPPVAFNPRTLESRYKSPVRRRREYYEPRRCNAKVGTDLKCEFKSCFYNVDRVVNKIQELKRNVQDLDGSKYYDDTFQQENLLEPLPENKINDLKDAHNTIMTCLREMEKIKTFLEDENSWWKILKNRSVDCCQQKLPHLHGILDGASVTLMLLEEGTDEVPRRFVTSTPKEKNITAPRFGTSPREWKNKVKQTEQYTNHRMDKYADSYTVPHYSLDAKSALIEVTSTDSHEPIQRHNKRAAMSEQNVASEFWTEAQEGESDEQKIPETSHRFKETHDKQYEDKEKRTSNNVLPRDIRYGQDTQNTFEDTMKPQETFSTNNSESKKHITNDFESNVDLNTTRKMKKILIIARSPACTIDDELKMGSKTTVILREYAIIRSAVSTPTISCRNKDSTSFDGSTCTLTLESYEVCLKRKKDTIVDKRRLECCKSTEKIKPSSFKGKCSKSCTKTRKTNSNRPQTSDKPQTLCESSSCRQKKSKTKPTGEMPLFAQLKTKIKKTSRKFQSTLPFFKKTTKRTMARVKSLYGGSRPKRALGFKCDLKKCSSTLMECSAGACRKKSMIFGEPIQPCSSKMTDSSASDTSTEPSTSENRF</sequence>
<feature type="compositionally biased region" description="Polar residues" evidence="1">
    <location>
        <begin position="489"/>
        <end position="506"/>
    </location>
</feature>
<protein>
    <submittedName>
        <fullName evidence="2">Uncharacterized protein</fullName>
    </submittedName>
</protein>
<accession>A0A151I2B5</accession>
<feature type="region of interest" description="Disordered" evidence="1">
    <location>
        <begin position="285"/>
        <end position="323"/>
    </location>
</feature>
<organism evidence="2 3">
    <name type="scientific">Atta colombica</name>
    <dbReference type="NCBI Taxonomy" id="520822"/>
    <lineage>
        <taxon>Eukaryota</taxon>
        <taxon>Metazoa</taxon>
        <taxon>Ecdysozoa</taxon>
        <taxon>Arthropoda</taxon>
        <taxon>Hexapoda</taxon>
        <taxon>Insecta</taxon>
        <taxon>Pterygota</taxon>
        <taxon>Neoptera</taxon>
        <taxon>Endopterygota</taxon>
        <taxon>Hymenoptera</taxon>
        <taxon>Apocrita</taxon>
        <taxon>Aculeata</taxon>
        <taxon>Formicoidea</taxon>
        <taxon>Formicidae</taxon>
        <taxon>Myrmicinae</taxon>
        <taxon>Atta</taxon>
    </lineage>
</organism>
<evidence type="ECO:0000256" key="1">
    <source>
        <dbReference type="SAM" id="MobiDB-lite"/>
    </source>
</evidence>
<feature type="compositionally biased region" description="Polar residues" evidence="1">
    <location>
        <begin position="601"/>
        <end position="625"/>
    </location>
</feature>
<dbReference type="AlphaFoldDB" id="A0A151I2B5"/>
<feature type="compositionally biased region" description="Low complexity" evidence="1">
    <location>
        <begin position="471"/>
        <end position="480"/>
    </location>
</feature>
<feature type="region of interest" description="Disordered" evidence="1">
    <location>
        <begin position="599"/>
        <end position="625"/>
    </location>
</feature>
<dbReference type="Proteomes" id="UP000078540">
    <property type="component" value="Unassembled WGS sequence"/>
</dbReference>
<evidence type="ECO:0000313" key="3">
    <source>
        <dbReference type="Proteomes" id="UP000078540"/>
    </source>
</evidence>